<feature type="region of interest" description="Disordered" evidence="1">
    <location>
        <begin position="573"/>
        <end position="601"/>
    </location>
</feature>
<sequence>MSYILGALSDQLSKDPLKVRLDVLKACCCMHLPTSDISGRFDEYRMSSSSSRVAVHEYLAEDNKGGNSSFDVLSYMPLGLFSVTMPPPTTRAYRFFFYRDLGTPHPLVRNERRCTQTPMDSLPEYHLRLLVALLSTNALGFVAIAGERHELLVRVCELGCDLSQESQQPIARRLMSLSQVSSLHEAESLLADDPGQELADAFHQDLPPNDIENQKARCLARQADPQGLRTIGVMTKPDTLTAGSTKARQMWLDVLGGRRHPLLHGYYCTRQPDDDERIHGVSGAAARQLEAVFFSTTSPWANADCQDRLGTTNLVKNISKLLRPIMCESLPTLLDKVALQLETCTAQLAKLPPPVTTEPSAFVLALVTNFSSELSAWIHGGIGADGSVGKGSLAIVQSTRRIYESFKVAIRSTAPPFCALSQCCECTRSLEKERHRRDVPRGFASTHQKSLTRELPGNVPYMAKVSLIRACQEHWEDATMGCFEAIQLVFKDVIGELVRAYFDILKGMVGPVIMELGSMCAEQTIERIRFILSLETSPFTQNGHYLSNGREKWLGIYKDIRAGKSEAEAVTPCTPSFTNNHGKQDADAASDTQLKTKKAKD</sequence>
<organism evidence="3 4">
    <name type="scientific">Trametes cubensis</name>
    <dbReference type="NCBI Taxonomy" id="1111947"/>
    <lineage>
        <taxon>Eukaryota</taxon>
        <taxon>Fungi</taxon>
        <taxon>Dikarya</taxon>
        <taxon>Basidiomycota</taxon>
        <taxon>Agaricomycotina</taxon>
        <taxon>Agaricomycetes</taxon>
        <taxon>Polyporales</taxon>
        <taxon>Polyporaceae</taxon>
        <taxon>Trametes</taxon>
    </lineage>
</organism>
<accession>A0AAD7U2M1</accession>
<dbReference type="PANTHER" id="PTHR11566">
    <property type="entry name" value="DYNAMIN"/>
    <property type="match status" value="1"/>
</dbReference>
<dbReference type="AlphaFoldDB" id="A0AAD7U2M1"/>
<dbReference type="GO" id="GO:0008017">
    <property type="term" value="F:microtubule binding"/>
    <property type="evidence" value="ECO:0007669"/>
    <property type="project" value="TreeGrafter"/>
</dbReference>
<evidence type="ECO:0000313" key="3">
    <source>
        <dbReference type="EMBL" id="KAJ8494832.1"/>
    </source>
</evidence>
<comment type="caution">
    <text evidence="3">The sequence shown here is derived from an EMBL/GenBank/DDBJ whole genome shotgun (WGS) entry which is preliminary data.</text>
</comment>
<dbReference type="GO" id="GO:0005874">
    <property type="term" value="C:microtubule"/>
    <property type="evidence" value="ECO:0007669"/>
    <property type="project" value="TreeGrafter"/>
</dbReference>
<keyword evidence="4" id="KW-1185">Reference proteome</keyword>
<gene>
    <name evidence="3" type="ORF">ONZ51_g2054</name>
</gene>
<dbReference type="GO" id="GO:0016020">
    <property type="term" value="C:membrane"/>
    <property type="evidence" value="ECO:0007669"/>
    <property type="project" value="TreeGrafter"/>
</dbReference>
<feature type="domain" description="Dynamin stalk" evidence="2">
    <location>
        <begin position="252"/>
        <end position="548"/>
    </location>
</feature>
<dbReference type="Pfam" id="PF01031">
    <property type="entry name" value="Dynamin_M"/>
    <property type="match status" value="1"/>
</dbReference>
<evidence type="ECO:0000313" key="4">
    <source>
        <dbReference type="Proteomes" id="UP001215151"/>
    </source>
</evidence>
<dbReference type="InterPro" id="IPR000375">
    <property type="entry name" value="Dynamin_stalk"/>
</dbReference>
<proteinExistence type="predicted"/>
<dbReference type="InterPro" id="IPR022812">
    <property type="entry name" value="Dynamin"/>
</dbReference>
<dbReference type="EMBL" id="JAPEVG010000031">
    <property type="protein sequence ID" value="KAJ8494832.1"/>
    <property type="molecule type" value="Genomic_DNA"/>
</dbReference>
<reference evidence="3" key="1">
    <citation type="submission" date="2022-11" db="EMBL/GenBank/DDBJ databases">
        <title>Genome Sequence of Cubamyces cubensis.</title>
        <authorList>
            <person name="Buettner E."/>
        </authorList>
    </citation>
    <scope>NUCLEOTIDE SEQUENCE</scope>
    <source>
        <strain evidence="3">MPL-01</strain>
    </source>
</reference>
<name>A0AAD7U2M1_9APHY</name>
<evidence type="ECO:0000256" key="1">
    <source>
        <dbReference type="SAM" id="MobiDB-lite"/>
    </source>
</evidence>
<dbReference type="SUPFAM" id="SSF52540">
    <property type="entry name" value="P-loop containing nucleoside triphosphate hydrolases"/>
    <property type="match status" value="1"/>
</dbReference>
<dbReference type="GO" id="GO:0003924">
    <property type="term" value="F:GTPase activity"/>
    <property type="evidence" value="ECO:0007669"/>
    <property type="project" value="TreeGrafter"/>
</dbReference>
<dbReference type="GO" id="GO:0005737">
    <property type="term" value="C:cytoplasm"/>
    <property type="evidence" value="ECO:0007669"/>
    <property type="project" value="TreeGrafter"/>
</dbReference>
<dbReference type="PRINTS" id="PR00195">
    <property type="entry name" value="DYNAMIN"/>
</dbReference>
<evidence type="ECO:0000259" key="2">
    <source>
        <dbReference type="Pfam" id="PF01031"/>
    </source>
</evidence>
<protein>
    <recommendedName>
        <fullName evidence="2">Dynamin stalk domain-containing protein</fullName>
    </recommendedName>
</protein>
<dbReference type="Proteomes" id="UP001215151">
    <property type="component" value="Unassembled WGS sequence"/>
</dbReference>
<dbReference type="Gene3D" id="1.20.120.1240">
    <property type="entry name" value="Dynamin, middle domain"/>
    <property type="match status" value="1"/>
</dbReference>
<dbReference type="InterPro" id="IPR027417">
    <property type="entry name" value="P-loop_NTPase"/>
</dbReference>
<dbReference type="PANTHER" id="PTHR11566:SF21">
    <property type="entry name" value="DYNAMIN RELATED PROTEIN 1, ISOFORM A"/>
    <property type="match status" value="1"/>
</dbReference>
<dbReference type="Gene3D" id="3.40.50.300">
    <property type="entry name" value="P-loop containing nucleotide triphosphate hydrolases"/>
    <property type="match status" value="1"/>
</dbReference>